<dbReference type="Proteomes" id="UP000075360">
    <property type="component" value="Unassembled WGS sequence"/>
</dbReference>
<dbReference type="InterPro" id="IPR000524">
    <property type="entry name" value="Tscrpt_reg_HTH_GntR"/>
</dbReference>
<dbReference type="GO" id="GO:0003700">
    <property type="term" value="F:DNA-binding transcription factor activity"/>
    <property type="evidence" value="ECO:0007669"/>
    <property type="project" value="InterPro"/>
</dbReference>
<dbReference type="Pfam" id="PF00392">
    <property type="entry name" value="GntR"/>
    <property type="match status" value="1"/>
</dbReference>
<name>A0A149U379_9PROT</name>
<dbReference type="SUPFAM" id="SSF48008">
    <property type="entry name" value="GntR ligand-binding domain-like"/>
    <property type="match status" value="1"/>
</dbReference>
<reference evidence="5 6" key="1">
    <citation type="submission" date="2015-06" db="EMBL/GenBank/DDBJ databases">
        <title>Improved classification and identification of acetic acid bacteria using matrix-assisted laser desorption/ionization time-of-flight mass spectrometry; Gluconobacter nephelii and Gluconobacter uchimurae are later heterotypic synonyms of Gluconobacter japonicus and Gluconobacter oxydans, respectively.</title>
        <authorList>
            <person name="Li L."/>
            <person name="Cleenwerck I."/>
            <person name="De Vuyst L."/>
            <person name="Vandamme P."/>
        </authorList>
    </citation>
    <scope>NUCLEOTIDE SEQUENCE [LARGE SCALE GENOMIC DNA]</scope>
    <source>
        <strain evidence="5 6">LMG 23690</strain>
    </source>
</reference>
<evidence type="ECO:0000259" key="4">
    <source>
        <dbReference type="PROSITE" id="PS50949"/>
    </source>
</evidence>
<dbReference type="PANTHER" id="PTHR43537:SF47">
    <property type="entry name" value="REGULATORY PROTEIN GNTR HTH"/>
    <property type="match status" value="1"/>
</dbReference>
<dbReference type="PROSITE" id="PS50949">
    <property type="entry name" value="HTH_GNTR"/>
    <property type="match status" value="1"/>
</dbReference>
<dbReference type="OrthoDB" id="7347280at2"/>
<dbReference type="SMART" id="SM00895">
    <property type="entry name" value="FCD"/>
    <property type="match status" value="1"/>
</dbReference>
<accession>A0A149U379</accession>
<dbReference type="InterPro" id="IPR011711">
    <property type="entry name" value="GntR_C"/>
</dbReference>
<dbReference type="PRINTS" id="PR00035">
    <property type="entry name" value="HTHGNTR"/>
</dbReference>
<dbReference type="Gene3D" id="1.10.10.10">
    <property type="entry name" value="Winged helix-like DNA-binding domain superfamily/Winged helix DNA-binding domain"/>
    <property type="match status" value="1"/>
</dbReference>
<evidence type="ECO:0000256" key="3">
    <source>
        <dbReference type="ARBA" id="ARBA00023163"/>
    </source>
</evidence>
<evidence type="ECO:0000313" key="6">
    <source>
        <dbReference type="Proteomes" id="UP000075360"/>
    </source>
</evidence>
<dbReference type="CDD" id="cd07377">
    <property type="entry name" value="WHTH_GntR"/>
    <property type="match status" value="1"/>
</dbReference>
<dbReference type="GO" id="GO:0003677">
    <property type="term" value="F:DNA binding"/>
    <property type="evidence" value="ECO:0007669"/>
    <property type="project" value="UniProtKB-KW"/>
</dbReference>
<organism evidence="5 6">
    <name type="scientific">Acetobacter senegalensis</name>
    <dbReference type="NCBI Taxonomy" id="446692"/>
    <lineage>
        <taxon>Bacteria</taxon>
        <taxon>Pseudomonadati</taxon>
        <taxon>Pseudomonadota</taxon>
        <taxon>Alphaproteobacteria</taxon>
        <taxon>Acetobacterales</taxon>
        <taxon>Acetobacteraceae</taxon>
        <taxon>Acetobacter</taxon>
    </lineage>
</organism>
<keyword evidence="3" id="KW-0804">Transcription</keyword>
<dbReference type="Gene3D" id="1.20.120.530">
    <property type="entry name" value="GntR ligand-binding domain-like"/>
    <property type="match status" value="1"/>
</dbReference>
<gene>
    <name evidence="5" type="ORF">AD948_07210</name>
</gene>
<sequence>MSGSSSLSQLPRRSLVDCAIDAMREKIESGAWPVGERIPKETELAEMLQVGRNTVREAIRVLSHADVLEVRQGDGTYVRFELDPAAVMRRVTRSSLRDHFELRVILETEAARLAAQHRTARDIRKLEKTLKARGEWAEGSDLDRFLKADTAFHLAVAEATHNEALIELYRYFLVAARQAGRAVMEEHGLPEPGYAAHERIFRAIEQGDGARAARAASAVVRPLVHAFSDHTGNSD</sequence>
<dbReference type="Pfam" id="PF07729">
    <property type="entry name" value="FCD"/>
    <property type="match status" value="1"/>
</dbReference>
<dbReference type="PANTHER" id="PTHR43537">
    <property type="entry name" value="TRANSCRIPTIONAL REGULATOR, GNTR FAMILY"/>
    <property type="match status" value="1"/>
</dbReference>
<dbReference type="EMBL" id="LHZU01000123">
    <property type="protein sequence ID" value="KXV59848.1"/>
    <property type="molecule type" value="Genomic_DNA"/>
</dbReference>
<dbReference type="InterPro" id="IPR036388">
    <property type="entry name" value="WH-like_DNA-bd_sf"/>
</dbReference>
<keyword evidence="2" id="KW-0238">DNA-binding</keyword>
<protein>
    <submittedName>
        <fullName evidence="5">GntR family transcriptional regulator</fullName>
    </submittedName>
</protein>
<dbReference type="AlphaFoldDB" id="A0A149U379"/>
<dbReference type="SMART" id="SM00345">
    <property type="entry name" value="HTH_GNTR"/>
    <property type="match status" value="1"/>
</dbReference>
<dbReference type="PATRIC" id="fig|446692.4.peg.966"/>
<comment type="caution">
    <text evidence="5">The sequence shown here is derived from an EMBL/GenBank/DDBJ whole genome shotgun (WGS) entry which is preliminary data.</text>
</comment>
<dbReference type="RefSeq" id="WP_061471319.1">
    <property type="nucleotide sequence ID" value="NZ_LHZU01000123.1"/>
</dbReference>
<dbReference type="SUPFAM" id="SSF46785">
    <property type="entry name" value="Winged helix' DNA-binding domain"/>
    <property type="match status" value="1"/>
</dbReference>
<dbReference type="InterPro" id="IPR008920">
    <property type="entry name" value="TF_FadR/GntR_C"/>
</dbReference>
<feature type="domain" description="HTH gntR-type" evidence="4">
    <location>
        <begin position="13"/>
        <end position="81"/>
    </location>
</feature>
<evidence type="ECO:0000256" key="1">
    <source>
        <dbReference type="ARBA" id="ARBA00023015"/>
    </source>
</evidence>
<dbReference type="InterPro" id="IPR036390">
    <property type="entry name" value="WH_DNA-bd_sf"/>
</dbReference>
<evidence type="ECO:0000313" key="5">
    <source>
        <dbReference type="EMBL" id="KXV59848.1"/>
    </source>
</evidence>
<proteinExistence type="predicted"/>
<evidence type="ECO:0000256" key="2">
    <source>
        <dbReference type="ARBA" id="ARBA00023125"/>
    </source>
</evidence>
<keyword evidence="1" id="KW-0805">Transcription regulation</keyword>